<feature type="compositionally biased region" description="Polar residues" evidence="1">
    <location>
        <begin position="235"/>
        <end position="254"/>
    </location>
</feature>
<feature type="compositionally biased region" description="Polar residues" evidence="1">
    <location>
        <begin position="1"/>
        <end position="12"/>
    </location>
</feature>
<evidence type="ECO:0000256" key="1">
    <source>
        <dbReference type="SAM" id="MobiDB-lite"/>
    </source>
</evidence>
<dbReference type="Proteomes" id="UP000663889">
    <property type="component" value="Unassembled WGS sequence"/>
</dbReference>
<feature type="compositionally biased region" description="Acidic residues" evidence="1">
    <location>
        <begin position="283"/>
        <end position="297"/>
    </location>
</feature>
<feature type="region of interest" description="Disordered" evidence="1">
    <location>
        <begin position="305"/>
        <end position="324"/>
    </location>
</feature>
<feature type="transmembrane region" description="Helical" evidence="2">
    <location>
        <begin position="85"/>
        <end position="109"/>
    </location>
</feature>
<dbReference type="EMBL" id="CAJOAX010001397">
    <property type="protein sequence ID" value="CAF3712009.1"/>
    <property type="molecule type" value="Genomic_DNA"/>
</dbReference>
<accession>A0A814YUI1</accession>
<evidence type="ECO:0000313" key="3">
    <source>
        <dbReference type="EMBL" id="CAF1233184.1"/>
    </source>
</evidence>
<evidence type="ECO:0000313" key="4">
    <source>
        <dbReference type="EMBL" id="CAF1321685.1"/>
    </source>
</evidence>
<dbReference type="OrthoDB" id="10106358at2759"/>
<evidence type="ECO:0000256" key="2">
    <source>
        <dbReference type="SAM" id="Phobius"/>
    </source>
</evidence>
<sequence length="383" mass="43208">MSNQRNTSNFNANDDSDSHSSSDENEEHSRTSNNHHSTPVNIGHAELASNEASHDLEPMTNEQIDGLIICPVHHNEIPILLLEDWLILMWFCLFYYQFYDLLFFVLIIYEMMNYRNRSTLQVSQSQLGPFNLPIDHYFRVDRDAQAENRAGHPVDETFTFSTTVMTADDEPLGIQDTQPHGTEVLAGLNNARPTYFIINDENGDVNEDATSYTMTNGNIIAQNLQIGVNIQVMNNNENEPPQTVVDDSTCSINPLDSVESQDDIQSSDSSDEEDPILGSESGFDGDDEYDSSDDNEERDQIIENAENLNNHQLDQTNRDNEQRTRTDTILLHNEAMEMRENASAPIEGVQQTIEGATCRTPIHNQKQTSPTNLNTESSEESTN</sequence>
<gene>
    <name evidence="5" type="ORF">FNK824_LOCUS7222</name>
    <name evidence="6" type="ORF">OTI717_LOCUS13245</name>
    <name evidence="3" type="ORF">RFH988_LOCUS26278</name>
    <name evidence="4" type="ORF">SEV965_LOCUS27345</name>
</gene>
<evidence type="ECO:0000313" key="5">
    <source>
        <dbReference type="EMBL" id="CAF3671419.1"/>
    </source>
</evidence>
<dbReference type="AlphaFoldDB" id="A0A814YUI1"/>
<feature type="compositionally biased region" description="Polar residues" evidence="1">
    <location>
        <begin position="31"/>
        <end position="40"/>
    </location>
</feature>
<feature type="region of interest" description="Disordered" evidence="1">
    <location>
        <begin position="1"/>
        <end position="41"/>
    </location>
</feature>
<dbReference type="Proteomes" id="UP000663874">
    <property type="component" value="Unassembled WGS sequence"/>
</dbReference>
<reference evidence="3" key="1">
    <citation type="submission" date="2021-02" db="EMBL/GenBank/DDBJ databases">
        <authorList>
            <person name="Nowell W R."/>
        </authorList>
    </citation>
    <scope>NUCLEOTIDE SEQUENCE</scope>
</reference>
<evidence type="ECO:0000313" key="6">
    <source>
        <dbReference type="EMBL" id="CAF3712009.1"/>
    </source>
</evidence>
<protein>
    <submittedName>
        <fullName evidence="3">Uncharacterized protein</fullName>
    </submittedName>
</protein>
<feature type="region of interest" description="Disordered" evidence="1">
    <location>
        <begin position="235"/>
        <end position="297"/>
    </location>
</feature>
<keyword evidence="2" id="KW-0472">Membrane</keyword>
<proteinExistence type="predicted"/>
<dbReference type="EMBL" id="CAJNOU010002439">
    <property type="protein sequence ID" value="CAF1321685.1"/>
    <property type="molecule type" value="Genomic_DNA"/>
</dbReference>
<keyword evidence="2" id="KW-1133">Transmembrane helix</keyword>
<evidence type="ECO:0000313" key="7">
    <source>
        <dbReference type="Proteomes" id="UP000663882"/>
    </source>
</evidence>
<dbReference type="Proteomes" id="UP000663882">
    <property type="component" value="Unassembled WGS sequence"/>
</dbReference>
<keyword evidence="2" id="KW-0812">Transmembrane</keyword>
<organism evidence="3 7">
    <name type="scientific">Rotaria sordida</name>
    <dbReference type="NCBI Taxonomy" id="392033"/>
    <lineage>
        <taxon>Eukaryota</taxon>
        <taxon>Metazoa</taxon>
        <taxon>Spiralia</taxon>
        <taxon>Gnathifera</taxon>
        <taxon>Rotifera</taxon>
        <taxon>Eurotatoria</taxon>
        <taxon>Bdelloidea</taxon>
        <taxon>Philodinida</taxon>
        <taxon>Philodinidae</taxon>
        <taxon>Rotaria</taxon>
    </lineage>
</organism>
<dbReference type="EMBL" id="CAJOBE010000659">
    <property type="protein sequence ID" value="CAF3671419.1"/>
    <property type="molecule type" value="Genomic_DNA"/>
</dbReference>
<dbReference type="EMBL" id="CAJNOO010002073">
    <property type="protein sequence ID" value="CAF1233184.1"/>
    <property type="molecule type" value="Genomic_DNA"/>
</dbReference>
<feature type="compositionally biased region" description="Basic and acidic residues" evidence="1">
    <location>
        <begin position="16"/>
        <end position="30"/>
    </location>
</feature>
<feature type="region of interest" description="Disordered" evidence="1">
    <location>
        <begin position="359"/>
        <end position="383"/>
    </location>
</feature>
<feature type="compositionally biased region" description="Polar residues" evidence="1">
    <location>
        <begin position="362"/>
        <end position="376"/>
    </location>
</feature>
<comment type="caution">
    <text evidence="3">The sequence shown here is derived from an EMBL/GenBank/DDBJ whole genome shotgun (WGS) entry which is preliminary data.</text>
</comment>
<name>A0A814YUI1_9BILA</name>
<feature type="compositionally biased region" description="Polar residues" evidence="1">
    <location>
        <begin position="306"/>
        <end position="315"/>
    </location>
</feature>
<dbReference type="Proteomes" id="UP000663823">
    <property type="component" value="Unassembled WGS sequence"/>
</dbReference>